<accession>A0A6A5U110</accession>
<organism evidence="2 3">
    <name type="scientific">Byssothecium circinans</name>
    <dbReference type="NCBI Taxonomy" id="147558"/>
    <lineage>
        <taxon>Eukaryota</taxon>
        <taxon>Fungi</taxon>
        <taxon>Dikarya</taxon>
        <taxon>Ascomycota</taxon>
        <taxon>Pezizomycotina</taxon>
        <taxon>Dothideomycetes</taxon>
        <taxon>Pleosporomycetidae</taxon>
        <taxon>Pleosporales</taxon>
        <taxon>Massarineae</taxon>
        <taxon>Massarinaceae</taxon>
        <taxon>Byssothecium</taxon>
    </lineage>
</organism>
<dbReference type="AlphaFoldDB" id="A0A6A5U110"/>
<sequence>MCEKPKPGKCLFYTRHLSATAAKYGRSHGYSTIWDMWDKSLYDNSRAKRNPLRCIMAANKAGDAMRKYFANMSRAMAFQCDGFATVMDKQVSATNKKFNALRKDGIWYTVEFPQLQLGGFGKKVEQIMAMSPDGSNEFTYWSRAGGNAAKRDVLGAAGNQTEADLGVVNPDDIVLPAEVEQAIDDMVDEMRADHGDAAEKRELTKRTKSPLARCVNGKGSPGAAKDAEGIAW</sequence>
<dbReference type="OrthoDB" id="3658431at2759"/>
<dbReference type="EMBL" id="ML976989">
    <property type="protein sequence ID" value="KAF1957639.1"/>
    <property type="molecule type" value="Genomic_DNA"/>
</dbReference>
<protein>
    <submittedName>
        <fullName evidence="2">Uncharacterized protein</fullName>
    </submittedName>
</protein>
<dbReference type="Proteomes" id="UP000800035">
    <property type="component" value="Unassembled WGS sequence"/>
</dbReference>
<name>A0A6A5U110_9PLEO</name>
<evidence type="ECO:0000256" key="1">
    <source>
        <dbReference type="SAM" id="MobiDB-lite"/>
    </source>
</evidence>
<evidence type="ECO:0000313" key="3">
    <source>
        <dbReference type="Proteomes" id="UP000800035"/>
    </source>
</evidence>
<proteinExistence type="predicted"/>
<gene>
    <name evidence="2" type="ORF">CC80DRAFT_48505</name>
</gene>
<evidence type="ECO:0000313" key="2">
    <source>
        <dbReference type="EMBL" id="KAF1957639.1"/>
    </source>
</evidence>
<keyword evidence="3" id="KW-1185">Reference proteome</keyword>
<feature type="region of interest" description="Disordered" evidence="1">
    <location>
        <begin position="212"/>
        <end position="232"/>
    </location>
</feature>
<reference evidence="2" key="1">
    <citation type="journal article" date="2020" name="Stud. Mycol.">
        <title>101 Dothideomycetes genomes: a test case for predicting lifestyles and emergence of pathogens.</title>
        <authorList>
            <person name="Haridas S."/>
            <person name="Albert R."/>
            <person name="Binder M."/>
            <person name="Bloem J."/>
            <person name="Labutti K."/>
            <person name="Salamov A."/>
            <person name="Andreopoulos B."/>
            <person name="Baker S."/>
            <person name="Barry K."/>
            <person name="Bills G."/>
            <person name="Bluhm B."/>
            <person name="Cannon C."/>
            <person name="Castanera R."/>
            <person name="Culley D."/>
            <person name="Daum C."/>
            <person name="Ezra D."/>
            <person name="Gonzalez J."/>
            <person name="Henrissat B."/>
            <person name="Kuo A."/>
            <person name="Liang C."/>
            <person name="Lipzen A."/>
            <person name="Lutzoni F."/>
            <person name="Magnuson J."/>
            <person name="Mondo S."/>
            <person name="Nolan M."/>
            <person name="Ohm R."/>
            <person name="Pangilinan J."/>
            <person name="Park H.-J."/>
            <person name="Ramirez L."/>
            <person name="Alfaro M."/>
            <person name="Sun H."/>
            <person name="Tritt A."/>
            <person name="Yoshinaga Y."/>
            <person name="Zwiers L.-H."/>
            <person name="Turgeon B."/>
            <person name="Goodwin S."/>
            <person name="Spatafora J."/>
            <person name="Crous P."/>
            <person name="Grigoriev I."/>
        </authorList>
    </citation>
    <scope>NUCLEOTIDE SEQUENCE</scope>
    <source>
        <strain evidence="2">CBS 675.92</strain>
    </source>
</reference>